<sequence length="189" mass="20468">MASLILISPVVFLLFATFYHLGEANTFIVGGSFPGWRVPDPANNTLQHWADSRRFRVGDTLEFYYDSKNDSVLEVTKENYKNCITEKPLNEYRAEPTMVTLNVSGPHYFISGAPGHCTKYERLIVVVQSPNHPPMPTPKPVPGAAPPTPSSESPTSPTAPAPAPNTAVGLVAGSGIFWAIVAIIGFAWA</sequence>
<dbReference type="Pfam" id="PF02298">
    <property type="entry name" value="Cu_bind_like"/>
    <property type="match status" value="1"/>
</dbReference>
<keyword evidence="2" id="KW-1003">Cell membrane</keyword>
<comment type="subcellular location">
    <subcellularLocation>
        <location evidence="1">Cell membrane</location>
        <topology evidence="1">Lipid-anchor</topology>
        <topology evidence="1">GPI-anchor</topology>
    </subcellularLocation>
</comment>
<evidence type="ECO:0000256" key="1">
    <source>
        <dbReference type="ARBA" id="ARBA00004609"/>
    </source>
</evidence>
<feature type="signal peptide" evidence="12">
    <location>
        <begin position="1"/>
        <end position="24"/>
    </location>
</feature>
<feature type="chain" id="PRO_5044846766" description="Phytocyanin domain-containing protein" evidence="12">
    <location>
        <begin position="25"/>
        <end position="189"/>
    </location>
</feature>
<dbReference type="SUPFAM" id="SSF49503">
    <property type="entry name" value="Cupredoxins"/>
    <property type="match status" value="1"/>
</dbReference>
<dbReference type="PANTHER" id="PTHR33021">
    <property type="entry name" value="BLUE COPPER PROTEIN"/>
    <property type="match status" value="1"/>
</dbReference>
<name>A0ABC8LQJ6_ERUVS</name>
<feature type="compositionally biased region" description="Pro residues" evidence="10">
    <location>
        <begin position="131"/>
        <end position="149"/>
    </location>
</feature>
<evidence type="ECO:0000259" key="13">
    <source>
        <dbReference type="PROSITE" id="PS51485"/>
    </source>
</evidence>
<dbReference type="GO" id="GO:0098552">
    <property type="term" value="C:side of membrane"/>
    <property type="evidence" value="ECO:0007669"/>
    <property type="project" value="UniProtKB-KW"/>
</dbReference>
<evidence type="ECO:0000256" key="11">
    <source>
        <dbReference type="SAM" id="Phobius"/>
    </source>
</evidence>
<evidence type="ECO:0000256" key="5">
    <source>
        <dbReference type="ARBA" id="ARBA00023136"/>
    </source>
</evidence>
<keyword evidence="6" id="KW-1015">Disulfide bond</keyword>
<keyword evidence="5 11" id="KW-0472">Membrane</keyword>
<dbReference type="FunFam" id="2.60.40.420:FF:000034">
    <property type="entry name" value="Cupredoxin superfamily protein"/>
    <property type="match status" value="1"/>
</dbReference>
<evidence type="ECO:0000256" key="8">
    <source>
        <dbReference type="ARBA" id="ARBA00023288"/>
    </source>
</evidence>
<evidence type="ECO:0000256" key="4">
    <source>
        <dbReference type="ARBA" id="ARBA00022729"/>
    </source>
</evidence>
<organism evidence="14 15">
    <name type="scientific">Eruca vesicaria subsp. sativa</name>
    <name type="common">Garden rocket</name>
    <name type="synonym">Eruca sativa</name>
    <dbReference type="NCBI Taxonomy" id="29727"/>
    <lineage>
        <taxon>Eukaryota</taxon>
        <taxon>Viridiplantae</taxon>
        <taxon>Streptophyta</taxon>
        <taxon>Embryophyta</taxon>
        <taxon>Tracheophyta</taxon>
        <taxon>Spermatophyta</taxon>
        <taxon>Magnoliopsida</taxon>
        <taxon>eudicotyledons</taxon>
        <taxon>Gunneridae</taxon>
        <taxon>Pentapetalae</taxon>
        <taxon>rosids</taxon>
        <taxon>malvids</taxon>
        <taxon>Brassicales</taxon>
        <taxon>Brassicaceae</taxon>
        <taxon>Brassiceae</taxon>
        <taxon>Eruca</taxon>
    </lineage>
</organism>
<dbReference type="Gene3D" id="2.60.40.420">
    <property type="entry name" value="Cupredoxins - blue copper proteins"/>
    <property type="match status" value="1"/>
</dbReference>
<evidence type="ECO:0000256" key="2">
    <source>
        <dbReference type="ARBA" id="ARBA00022475"/>
    </source>
</evidence>
<proteinExistence type="inferred from homology"/>
<feature type="transmembrane region" description="Helical" evidence="11">
    <location>
        <begin position="167"/>
        <end position="188"/>
    </location>
</feature>
<evidence type="ECO:0000256" key="10">
    <source>
        <dbReference type="SAM" id="MobiDB-lite"/>
    </source>
</evidence>
<dbReference type="InterPro" id="IPR041846">
    <property type="entry name" value="ENL_dom"/>
</dbReference>
<keyword evidence="8" id="KW-0449">Lipoprotein</keyword>
<dbReference type="CDD" id="cd11019">
    <property type="entry name" value="OsENODL1_like"/>
    <property type="match status" value="1"/>
</dbReference>
<dbReference type="EMBL" id="CAKOAT010690709">
    <property type="protein sequence ID" value="CAH8385962.1"/>
    <property type="molecule type" value="Genomic_DNA"/>
</dbReference>
<feature type="domain" description="Phytocyanin" evidence="13">
    <location>
        <begin position="25"/>
        <end position="129"/>
    </location>
</feature>
<dbReference type="PANTHER" id="PTHR33021:SF531">
    <property type="entry name" value="EARLY NODULIN-LIKE PROTEIN 11"/>
    <property type="match status" value="1"/>
</dbReference>
<gene>
    <name evidence="14" type="ORF">ERUC_LOCUS38445</name>
</gene>
<accession>A0ABC8LQJ6</accession>
<comment type="similarity">
    <text evidence="9">Belongs to the early nodulin-like (ENODL) family.</text>
</comment>
<protein>
    <recommendedName>
        <fullName evidence="13">Phytocyanin domain-containing protein</fullName>
    </recommendedName>
</protein>
<dbReference type="AlphaFoldDB" id="A0ABC8LQJ6"/>
<dbReference type="InterPro" id="IPR039391">
    <property type="entry name" value="Phytocyanin-like"/>
</dbReference>
<evidence type="ECO:0000256" key="12">
    <source>
        <dbReference type="SAM" id="SignalP"/>
    </source>
</evidence>
<dbReference type="InterPro" id="IPR003245">
    <property type="entry name" value="Phytocyanin_dom"/>
</dbReference>
<evidence type="ECO:0000313" key="15">
    <source>
        <dbReference type="Proteomes" id="UP001642260"/>
    </source>
</evidence>
<dbReference type="Proteomes" id="UP001642260">
    <property type="component" value="Unassembled WGS sequence"/>
</dbReference>
<feature type="region of interest" description="Disordered" evidence="10">
    <location>
        <begin position="129"/>
        <end position="162"/>
    </location>
</feature>
<keyword evidence="15" id="KW-1185">Reference proteome</keyword>
<evidence type="ECO:0000256" key="3">
    <source>
        <dbReference type="ARBA" id="ARBA00022622"/>
    </source>
</evidence>
<keyword evidence="3" id="KW-0336">GPI-anchor</keyword>
<comment type="caution">
    <text evidence="14">The sequence shown here is derived from an EMBL/GenBank/DDBJ whole genome shotgun (WGS) entry which is preliminary data.</text>
</comment>
<evidence type="ECO:0000313" key="14">
    <source>
        <dbReference type="EMBL" id="CAH8385962.1"/>
    </source>
</evidence>
<keyword evidence="7" id="KW-0325">Glycoprotein</keyword>
<keyword evidence="11" id="KW-0812">Transmembrane</keyword>
<keyword evidence="4 12" id="KW-0732">Signal</keyword>
<dbReference type="InterPro" id="IPR008972">
    <property type="entry name" value="Cupredoxin"/>
</dbReference>
<evidence type="ECO:0000256" key="9">
    <source>
        <dbReference type="ARBA" id="ARBA00035011"/>
    </source>
</evidence>
<evidence type="ECO:0000256" key="7">
    <source>
        <dbReference type="ARBA" id="ARBA00023180"/>
    </source>
</evidence>
<evidence type="ECO:0000256" key="6">
    <source>
        <dbReference type="ARBA" id="ARBA00023157"/>
    </source>
</evidence>
<keyword evidence="11" id="KW-1133">Transmembrane helix</keyword>
<reference evidence="14 15" key="1">
    <citation type="submission" date="2022-03" db="EMBL/GenBank/DDBJ databases">
        <authorList>
            <person name="Macdonald S."/>
            <person name="Ahmed S."/>
            <person name="Newling K."/>
        </authorList>
    </citation>
    <scope>NUCLEOTIDE SEQUENCE [LARGE SCALE GENOMIC DNA]</scope>
</reference>
<dbReference type="PROSITE" id="PS51485">
    <property type="entry name" value="PHYTOCYANIN"/>
    <property type="match status" value="1"/>
</dbReference>
<dbReference type="GO" id="GO:0005886">
    <property type="term" value="C:plasma membrane"/>
    <property type="evidence" value="ECO:0007669"/>
    <property type="project" value="UniProtKB-SubCell"/>
</dbReference>